<dbReference type="EMBL" id="JACHJC010000001">
    <property type="protein sequence ID" value="MBB5115829.1"/>
    <property type="molecule type" value="Genomic_DNA"/>
</dbReference>
<name>A0ABR6MKC9_MICEC</name>
<keyword evidence="1" id="KW-1133">Transmembrane helix</keyword>
<comment type="caution">
    <text evidence="2">The sequence shown here is derived from an EMBL/GenBank/DDBJ whole genome shotgun (WGS) entry which is preliminary data.</text>
</comment>
<dbReference type="GeneID" id="300296188"/>
<dbReference type="RefSeq" id="WP_184687785.1">
    <property type="nucleotide sequence ID" value="NZ_JACHJC010000001.1"/>
</dbReference>
<evidence type="ECO:0008006" key="4">
    <source>
        <dbReference type="Google" id="ProtNLM"/>
    </source>
</evidence>
<accession>A0ABR6MKC9</accession>
<dbReference type="Proteomes" id="UP000618986">
    <property type="component" value="Unassembled WGS sequence"/>
</dbReference>
<keyword evidence="1" id="KW-0812">Transmembrane</keyword>
<feature type="transmembrane region" description="Helical" evidence="1">
    <location>
        <begin position="84"/>
        <end position="101"/>
    </location>
</feature>
<evidence type="ECO:0000313" key="2">
    <source>
        <dbReference type="EMBL" id="MBB5115829.1"/>
    </source>
</evidence>
<evidence type="ECO:0000313" key="3">
    <source>
        <dbReference type="Proteomes" id="UP000618986"/>
    </source>
</evidence>
<organism evidence="2 3">
    <name type="scientific">Micromonospora echinospora</name>
    <name type="common">Micromonospora purpurea</name>
    <dbReference type="NCBI Taxonomy" id="1877"/>
    <lineage>
        <taxon>Bacteria</taxon>
        <taxon>Bacillati</taxon>
        <taxon>Actinomycetota</taxon>
        <taxon>Actinomycetes</taxon>
        <taxon>Micromonosporales</taxon>
        <taxon>Micromonosporaceae</taxon>
        <taxon>Micromonospora</taxon>
    </lineage>
</organism>
<sequence>MTGESPRGLGLGPFLVALLGAVVIAFLLLMPVRIGPGDHEKNTSCGNALVMDLSHWRDVPDYPDRAYYLDMANRSCSDGRADRAWQAAAVLVVTLIGAVGLQARHAARREQSVRPGGEPPRHA</sequence>
<evidence type="ECO:0000256" key="1">
    <source>
        <dbReference type="SAM" id="Phobius"/>
    </source>
</evidence>
<proteinExistence type="predicted"/>
<reference evidence="2 3" key="1">
    <citation type="submission" date="2020-08" db="EMBL/GenBank/DDBJ databases">
        <title>Sequencing the genomes of 1000 actinobacteria strains.</title>
        <authorList>
            <person name="Klenk H.-P."/>
        </authorList>
    </citation>
    <scope>NUCLEOTIDE SEQUENCE [LARGE SCALE GENOMIC DNA]</scope>
    <source>
        <strain evidence="2 3">DSM 43036</strain>
    </source>
</reference>
<gene>
    <name evidence="2" type="ORF">FHU28_005668</name>
</gene>
<protein>
    <recommendedName>
        <fullName evidence="4">Transmembrane protein</fullName>
    </recommendedName>
</protein>
<feature type="transmembrane region" description="Helical" evidence="1">
    <location>
        <begin position="12"/>
        <end position="32"/>
    </location>
</feature>
<keyword evidence="3" id="KW-1185">Reference proteome</keyword>
<keyword evidence="1" id="KW-0472">Membrane</keyword>